<evidence type="ECO:0000313" key="1">
    <source>
        <dbReference type="EMBL" id="RUL84377.1"/>
    </source>
</evidence>
<proteinExistence type="predicted"/>
<organism evidence="1 2">
    <name type="scientific">Tautonia sociabilis</name>
    <dbReference type="NCBI Taxonomy" id="2080755"/>
    <lineage>
        <taxon>Bacteria</taxon>
        <taxon>Pseudomonadati</taxon>
        <taxon>Planctomycetota</taxon>
        <taxon>Planctomycetia</taxon>
        <taxon>Isosphaerales</taxon>
        <taxon>Isosphaeraceae</taxon>
        <taxon>Tautonia</taxon>
    </lineage>
</organism>
<reference evidence="1 2" key="2">
    <citation type="submission" date="2019-01" db="EMBL/GenBank/DDBJ databases">
        <title>Tautonia sociabilis, a novel thermotolerant planctomycete of Isosphaeraceae family, isolated from a 4000 m deep subterranean habitat.</title>
        <authorList>
            <person name="Kovaleva O.L."/>
            <person name="Elcheninov A.G."/>
            <person name="Van Heerden E."/>
            <person name="Toshchakov S.V."/>
            <person name="Novikov A."/>
            <person name="Bonch-Osmolovskaya E.A."/>
            <person name="Kublanov I.V."/>
        </authorList>
    </citation>
    <scope>NUCLEOTIDE SEQUENCE [LARGE SCALE GENOMIC DNA]</scope>
    <source>
        <strain evidence="1 2">GM2012</strain>
    </source>
</reference>
<dbReference type="AlphaFoldDB" id="A0A432MF33"/>
<dbReference type="Proteomes" id="UP000280296">
    <property type="component" value="Unassembled WGS sequence"/>
</dbReference>
<dbReference type="EMBL" id="RYZH01000049">
    <property type="protein sequence ID" value="RUL84377.1"/>
    <property type="molecule type" value="Genomic_DNA"/>
</dbReference>
<evidence type="ECO:0000313" key="2">
    <source>
        <dbReference type="Proteomes" id="UP000280296"/>
    </source>
</evidence>
<gene>
    <name evidence="1" type="ORF">TsocGM_20405</name>
</gene>
<accession>A0A432MF33</accession>
<keyword evidence="2" id="KW-1185">Reference proteome</keyword>
<name>A0A432MF33_9BACT</name>
<sequence>MPRTQARNVRLGPRDHDIFEHVRRYRLTTREVLHRLFFPEVKPNAVTKVTSRLCDGGFLRRFDLYESRDYFVLGPEAARILGVPQKRTEELGVQARPIEYATLLFCTGAGDRERLTRDELKSHHPSILVPGVDASHYYLDRDGGKTRLASIRVDCGGPPDHVARKCRDDLDRRLEHDAFKDLIANDQFMIAILTGREEKASSIHETLKRHPWPNRFRLSVIPELVHLVTRLERG</sequence>
<protein>
    <submittedName>
        <fullName evidence="1">Uncharacterized protein</fullName>
    </submittedName>
</protein>
<dbReference type="OrthoDB" id="276707at2"/>
<dbReference type="RefSeq" id="WP_126727313.1">
    <property type="nucleotide sequence ID" value="NZ_RYZH01000049.1"/>
</dbReference>
<reference evidence="1 2" key="1">
    <citation type="submission" date="2018-12" db="EMBL/GenBank/DDBJ databases">
        <authorList>
            <person name="Toschakov S.V."/>
        </authorList>
    </citation>
    <scope>NUCLEOTIDE SEQUENCE [LARGE SCALE GENOMIC DNA]</scope>
    <source>
        <strain evidence="1 2">GM2012</strain>
    </source>
</reference>
<comment type="caution">
    <text evidence="1">The sequence shown here is derived from an EMBL/GenBank/DDBJ whole genome shotgun (WGS) entry which is preliminary data.</text>
</comment>